<dbReference type="STRING" id="349163.Acry_1079"/>
<dbReference type="InterPro" id="IPR049054">
    <property type="entry name" value="CN_hydtase_beta-like_N"/>
</dbReference>
<dbReference type="SUPFAM" id="SSF50090">
    <property type="entry name" value="Electron transport accessory proteins"/>
    <property type="match status" value="1"/>
</dbReference>
<dbReference type="HOGENOM" id="CLU_168994_0_0_5"/>
<dbReference type="KEGG" id="acr:Acry_1079"/>
<reference evidence="2 3" key="1">
    <citation type="submission" date="2007-05" db="EMBL/GenBank/DDBJ databases">
        <title>Complete sequence of chromosome of Acidiphilium cryptum JF-5.</title>
        <authorList>
            <consortium name="US DOE Joint Genome Institute"/>
            <person name="Copeland A."/>
            <person name="Lucas S."/>
            <person name="Lapidus A."/>
            <person name="Barry K."/>
            <person name="Detter J.C."/>
            <person name="Glavina del Rio T."/>
            <person name="Hammon N."/>
            <person name="Israni S."/>
            <person name="Dalin E."/>
            <person name="Tice H."/>
            <person name="Pitluck S."/>
            <person name="Sims D."/>
            <person name="Brettin T."/>
            <person name="Bruce D."/>
            <person name="Han C."/>
            <person name="Schmutz J."/>
            <person name="Larimer F."/>
            <person name="Land M."/>
            <person name="Hauser L."/>
            <person name="Kyrpides N."/>
            <person name="Kim E."/>
            <person name="Magnuson T."/>
            <person name="Richardson P."/>
        </authorList>
    </citation>
    <scope>NUCLEOTIDE SEQUENCE [LARGE SCALE GENOMIC DNA]</scope>
    <source>
        <strain evidence="2 3">JF-5</strain>
    </source>
</reference>
<accession>A5FXG2</accession>
<gene>
    <name evidence="2" type="ordered locus">Acry_1079</name>
</gene>
<dbReference type="Gene3D" id="1.10.472.20">
    <property type="entry name" value="Nitrile hydratase, beta subunit"/>
    <property type="match status" value="1"/>
</dbReference>
<name>A5FXG2_ACICJ</name>
<dbReference type="Pfam" id="PF21006">
    <property type="entry name" value="NHase_beta_N"/>
    <property type="match status" value="1"/>
</dbReference>
<dbReference type="InterPro" id="IPR008990">
    <property type="entry name" value="Elect_transpt_acc-like_dom_sf"/>
</dbReference>
<dbReference type="AlphaFoldDB" id="A5FXG2"/>
<organism evidence="2 3">
    <name type="scientific">Acidiphilium cryptum (strain JF-5)</name>
    <dbReference type="NCBI Taxonomy" id="349163"/>
    <lineage>
        <taxon>Bacteria</taxon>
        <taxon>Pseudomonadati</taxon>
        <taxon>Pseudomonadota</taxon>
        <taxon>Alphaproteobacteria</taxon>
        <taxon>Acetobacterales</taxon>
        <taxon>Acidocellaceae</taxon>
        <taxon>Acidiphilium</taxon>
    </lineage>
</organism>
<keyword evidence="3" id="KW-1185">Reference proteome</keyword>
<dbReference type="InterPro" id="IPR042262">
    <property type="entry name" value="CN_hydtase_beta_C"/>
</dbReference>
<feature type="domain" description="Nitrile hydratase beta subunit-like N-terminal" evidence="1">
    <location>
        <begin position="9"/>
        <end position="102"/>
    </location>
</feature>
<evidence type="ECO:0000313" key="3">
    <source>
        <dbReference type="Proteomes" id="UP000000245"/>
    </source>
</evidence>
<evidence type="ECO:0000259" key="1">
    <source>
        <dbReference type="Pfam" id="PF21006"/>
    </source>
</evidence>
<dbReference type="EMBL" id="CP000697">
    <property type="protein sequence ID" value="ABQ30294.1"/>
    <property type="molecule type" value="Genomic_DNA"/>
</dbReference>
<proteinExistence type="predicted"/>
<protein>
    <recommendedName>
        <fullName evidence="1">Nitrile hydratase beta subunit-like N-terminal domain-containing protein</fullName>
    </recommendedName>
</protein>
<sequence>MNDTPPTIMHDLGGAPRFMCEPVDVSPHALTDFDREVDAIRQILGQKKVMSVDELRRGIESLPEAQYFGLGYYERWLRSICAILLEKRVIAEAELDAALEAAARDAGC</sequence>
<dbReference type="eggNOG" id="ENOG5033G0T">
    <property type="taxonomic scope" value="Bacteria"/>
</dbReference>
<dbReference type="Proteomes" id="UP000000245">
    <property type="component" value="Chromosome"/>
</dbReference>
<dbReference type="RefSeq" id="WP_011941973.1">
    <property type="nucleotide sequence ID" value="NC_009484.1"/>
</dbReference>
<evidence type="ECO:0000313" key="2">
    <source>
        <dbReference type="EMBL" id="ABQ30294.1"/>
    </source>
</evidence>